<evidence type="ECO:0000313" key="12">
    <source>
        <dbReference type="EMBL" id="CAI6348388.1"/>
    </source>
</evidence>
<evidence type="ECO:0000256" key="5">
    <source>
        <dbReference type="ARBA" id="ARBA00022807"/>
    </source>
</evidence>
<dbReference type="PANTHER" id="PTHR47901:SF8">
    <property type="entry name" value="CASPASE-3"/>
    <property type="match status" value="1"/>
</dbReference>
<dbReference type="GO" id="GO:0006915">
    <property type="term" value="P:apoptotic process"/>
    <property type="evidence" value="ECO:0007669"/>
    <property type="project" value="UniProtKB-KW"/>
</dbReference>
<evidence type="ECO:0000256" key="7">
    <source>
        <dbReference type="PIRSR" id="PIRSR038001-1"/>
    </source>
</evidence>
<dbReference type="PIRSF" id="PIRSF038001">
    <property type="entry name" value="Caspase_ICE"/>
    <property type="match status" value="1"/>
</dbReference>
<gene>
    <name evidence="12" type="ORF">MEUPH1_LOCUS5071</name>
</gene>
<dbReference type="CDD" id="cd01671">
    <property type="entry name" value="CARD"/>
    <property type="match status" value="1"/>
</dbReference>
<keyword evidence="5" id="KW-0788">Thiol protease</keyword>
<reference evidence="12 13" key="1">
    <citation type="submission" date="2023-01" db="EMBL/GenBank/DDBJ databases">
        <authorList>
            <person name="Whitehead M."/>
        </authorList>
    </citation>
    <scope>NUCLEOTIDE SEQUENCE [LARGE SCALE GENOMIC DNA]</scope>
</reference>
<evidence type="ECO:0000313" key="13">
    <source>
        <dbReference type="Proteomes" id="UP001160148"/>
    </source>
</evidence>
<dbReference type="Proteomes" id="UP001160148">
    <property type="component" value="Unassembled WGS sequence"/>
</dbReference>
<evidence type="ECO:0000256" key="6">
    <source>
        <dbReference type="ARBA" id="ARBA00023145"/>
    </source>
</evidence>
<dbReference type="Pfam" id="PF00656">
    <property type="entry name" value="Peptidase_C14"/>
    <property type="match status" value="1"/>
</dbReference>
<keyword evidence="3" id="KW-0053">Apoptosis</keyword>
<dbReference type="EMBL" id="CARXXK010000001">
    <property type="protein sequence ID" value="CAI6348388.1"/>
    <property type="molecule type" value="Genomic_DNA"/>
</dbReference>
<dbReference type="Gene3D" id="3.40.50.1460">
    <property type="match status" value="1"/>
</dbReference>
<proteinExistence type="inferred from homology"/>
<accession>A0AAV0W010</accession>
<dbReference type="InterPro" id="IPR029030">
    <property type="entry name" value="Caspase-like_dom_sf"/>
</dbReference>
<organism evidence="12 13">
    <name type="scientific">Macrosiphum euphorbiae</name>
    <name type="common">potato aphid</name>
    <dbReference type="NCBI Taxonomy" id="13131"/>
    <lineage>
        <taxon>Eukaryota</taxon>
        <taxon>Metazoa</taxon>
        <taxon>Ecdysozoa</taxon>
        <taxon>Arthropoda</taxon>
        <taxon>Hexapoda</taxon>
        <taxon>Insecta</taxon>
        <taxon>Pterygota</taxon>
        <taxon>Neoptera</taxon>
        <taxon>Paraneoptera</taxon>
        <taxon>Hemiptera</taxon>
        <taxon>Sternorrhyncha</taxon>
        <taxon>Aphidomorpha</taxon>
        <taxon>Aphidoidea</taxon>
        <taxon>Aphididae</taxon>
        <taxon>Macrosiphini</taxon>
        <taxon>Macrosiphum</taxon>
    </lineage>
</organism>
<dbReference type="InterPro" id="IPR001315">
    <property type="entry name" value="CARD"/>
</dbReference>
<keyword evidence="4" id="KW-0378">Hydrolase</keyword>
<evidence type="ECO:0000256" key="1">
    <source>
        <dbReference type="ARBA" id="ARBA00010134"/>
    </source>
</evidence>
<dbReference type="SMART" id="SM00115">
    <property type="entry name" value="CASc"/>
    <property type="match status" value="1"/>
</dbReference>
<dbReference type="SUPFAM" id="SSF47986">
    <property type="entry name" value="DEATH domain"/>
    <property type="match status" value="1"/>
</dbReference>
<feature type="active site" evidence="7">
    <location>
        <position position="271"/>
    </location>
</feature>
<dbReference type="PANTHER" id="PTHR47901">
    <property type="entry name" value="CASPASE RECRUITMENT DOMAIN-CONTAINING PROTEIN 18"/>
    <property type="match status" value="1"/>
</dbReference>
<protein>
    <submittedName>
        <fullName evidence="12">Uncharacterized protein</fullName>
    </submittedName>
</protein>
<dbReference type="InterPro" id="IPR002138">
    <property type="entry name" value="Pept_C14_p10"/>
</dbReference>
<evidence type="ECO:0000259" key="11">
    <source>
        <dbReference type="PROSITE" id="PS50209"/>
    </source>
</evidence>
<evidence type="ECO:0000256" key="3">
    <source>
        <dbReference type="ARBA" id="ARBA00022703"/>
    </source>
</evidence>
<evidence type="ECO:0000259" key="10">
    <source>
        <dbReference type="PROSITE" id="PS50208"/>
    </source>
</evidence>
<dbReference type="PROSITE" id="PS50208">
    <property type="entry name" value="CASPASE_P20"/>
    <property type="match status" value="1"/>
</dbReference>
<dbReference type="InterPro" id="IPR001309">
    <property type="entry name" value="Pept_C14_p20"/>
</dbReference>
<dbReference type="InterPro" id="IPR002398">
    <property type="entry name" value="Pept_C14"/>
</dbReference>
<feature type="domain" description="Caspase family p20" evidence="10">
    <location>
        <begin position="148"/>
        <end position="275"/>
    </location>
</feature>
<evidence type="ECO:0000259" key="9">
    <source>
        <dbReference type="PROSITE" id="PS50207"/>
    </source>
</evidence>
<sequence length="411" mass="47613">MEQHHRKLINKRMSELVSVTFDLKAIVDILFERVVINKWMKDYILGNEGESSKTTKLYEVIQGRGPDAFTNICEVLKETKNLKAYDILTSKTSEEEEDQLSSLDKEFNKIILDHDDSYVRVHPERKVIYQYETKLETIVEAYPMESNPKGHALILNINNIKYRDERKGSDVDMATLMKLFQGLGYIVHPKVDLTEKQFKNVINEFINICEEEKANSIVVFIMSHGEAGKDSARSSDILAADGKPINTDWIIEQFVFNYIQHVPKLFFIQACRGDNSDFGWKFHDGKNNRLDDDSTTLSTNPAIERRYKDVFIAYATIPGHTAKRDPIEGTWFVQHLCEVIRKNAYNTELNEMMLMVDKEIETLNSVLHGFQTVEWVFRGFNKWFFFNPGLYRDNSNSDIVMTTSTDPNTDV</sequence>
<dbReference type="GO" id="GO:0004197">
    <property type="term" value="F:cysteine-type endopeptidase activity"/>
    <property type="evidence" value="ECO:0007669"/>
    <property type="project" value="InterPro"/>
</dbReference>
<evidence type="ECO:0000256" key="4">
    <source>
        <dbReference type="ARBA" id="ARBA00022801"/>
    </source>
</evidence>
<feature type="active site" evidence="7">
    <location>
        <position position="224"/>
    </location>
</feature>
<dbReference type="InterPro" id="IPR015917">
    <property type="entry name" value="Pept_C14A"/>
</dbReference>
<comment type="caution">
    <text evidence="12">The sequence shown here is derived from an EMBL/GenBank/DDBJ whole genome shotgun (WGS) entry which is preliminary data.</text>
</comment>
<dbReference type="PROSITE" id="PS50207">
    <property type="entry name" value="CASPASE_P10"/>
    <property type="match status" value="1"/>
</dbReference>
<keyword evidence="6" id="KW-0865">Zymogen</keyword>
<comment type="similarity">
    <text evidence="1 8">Belongs to the peptidase C14A family.</text>
</comment>
<keyword evidence="13" id="KW-1185">Reference proteome</keyword>
<evidence type="ECO:0000256" key="2">
    <source>
        <dbReference type="ARBA" id="ARBA00022670"/>
    </source>
</evidence>
<dbReference type="InterPro" id="IPR011600">
    <property type="entry name" value="Pept_C14_caspase"/>
</dbReference>
<dbReference type="Gene3D" id="1.10.533.10">
    <property type="entry name" value="Death Domain, Fas"/>
    <property type="match status" value="1"/>
</dbReference>
<dbReference type="InterPro" id="IPR011029">
    <property type="entry name" value="DEATH-like_dom_sf"/>
</dbReference>
<name>A0AAV0W010_9HEMI</name>
<dbReference type="PROSITE" id="PS50209">
    <property type="entry name" value="CARD"/>
    <property type="match status" value="1"/>
</dbReference>
<feature type="domain" description="CARD" evidence="11">
    <location>
        <begin position="1"/>
        <end position="91"/>
    </location>
</feature>
<dbReference type="AlphaFoldDB" id="A0AAV0W010"/>
<dbReference type="PRINTS" id="PR00376">
    <property type="entry name" value="IL1BCENZYME"/>
</dbReference>
<dbReference type="GO" id="GO:0042981">
    <property type="term" value="P:regulation of apoptotic process"/>
    <property type="evidence" value="ECO:0007669"/>
    <property type="project" value="InterPro"/>
</dbReference>
<evidence type="ECO:0000256" key="8">
    <source>
        <dbReference type="RuleBase" id="RU003971"/>
    </source>
</evidence>
<feature type="domain" description="Caspase family p10" evidence="9">
    <location>
        <begin position="308"/>
        <end position="388"/>
    </location>
</feature>
<keyword evidence="2" id="KW-0645">Protease</keyword>
<dbReference type="GO" id="GO:0006508">
    <property type="term" value="P:proteolysis"/>
    <property type="evidence" value="ECO:0007669"/>
    <property type="project" value="UniProtKB-KW"/>
</dbReference>
<dbReference type="SUPFAM" id="SSF52129">
    <property type="entry name" value="Caspase-like"/>
    <property type="match status" value="1"/>
</dbReference>